<comment type="caution">
    <text evidence="2">The sequence shown here is derived from an EMBL/GenBank/DDBJ whole genome shotgun (WGS) entry which is preliminary data.</text>
</comment>
<name>A0A4V1Q3G4_9AGAR</name>
<feature type="compositionally biased region" description="Basic and acidic residues" evidence="1">
    <location>
        <begin position="250"/>
        <end position="266"/>
    </location>
</feature>
<feature type="compositionally biased region" description="Basic and acidic residues" evidence="1">
    <location>
        <begin position="224"/>
        <end position="235"/>
    </location>
</feature>
<feature type="compositionally biased region" description="Low complexity" evidence="1">
    <location>
        <begin position="12"/>
        <end position="46"/>
    </location>
</feature>
<evidence type="ECO:0000256" key="1">
    <source>
        <dbReference type="SAM" id="MobiDB-lite"/>
    </source>
</evidence>
<feature type="region of interest" description="Disordered" evidence="1">
    <location>
        <begin position="95"/>
        <end position="127"/>
    </location>
</feature>
<dbReference type="AlphaFoldDB" id="A0A4V1Q3G4"/>
<protein>
    <submittedName>
        <fullName evidence="2">Uncharacterized protein</fullName>
    </submittedName>
</protein>
<feature type="region of interest" description="Disordered" evidence="1">
    <location>
        <begin position="1"/>
        <end position="66"/>
    </location>
</feature>
<evidence type="ECO:0000313" key="3">
    <source>
        <dbReference type="Proteomes" id="UP000290288"/>
    </source>
</evidence>
<gene>
    <name evidence="2" type="ORF">EST38_g7356</name>
</gene>
<dbReference type="Proteomes" id="UP000290288">
    <property type="component" value="Unassembled WGS sequence"/>
</dbReference>
<dbReference type="OrthoDB" id="10445665at2759"/>
<accession>A0A4V1Q3G4</accession>
<reference evidence="2 3" key="1">
    <citation type="submission" date="2019-01" db="EMBL/GenBank/DDBJ databases">
        <title>Draft genome sequence of Psathyrella aberdarensis IHI B618.</title>
        <authorList>
            <person name="Buettner E."/>
            <person name="Kellner H."/>
        </authorList>
    </citation>
    <scope>NUCLEOTIDE SEQUENCE [LARGE SCALE GENOMIC DNA]</scope>
    <source>
        <strain evidence="2 3">IHI B618</strain>
    </source>
</reference>
<sequence length="390" mass="41512">MPSAVPTSLLWPSSAPSSVPSSSFPSSVPADNPSSSSPSSRVRPQSTTAQWKTRPGMEPPFTLASGSLLSPLNLGLECPAGITLQGTFQFDSNSVSPTTLGTPLGSVSGPPLGPPPAAPPRRDWEDDDDDLAGASPFFLPPGLELGAGKEYYAYAGDGDALSSPDFMPPGLELGVQREYGIVFPGGMMEMKERPVRPHVRIPAPAVERADDAGRGQPVMTIKRPRMEDLVVGRDTRKAKRTGGHAGGKPYDQDGAKRRSRGRRSESGSESWESSGDDSDTSSTSTSTSASSSSTSSFSSTSTRGSRRSRSGVHISDAELLKKLRKAESKVDSSIDSLMDVKRYFGDSGVIPHNVGDRNEFERGVRKMGKTLEMLQQGYELMLDLSRVSST</sequence>
<feature type="compositionally biased region" description="Low complexity" evidence="1">
    <location>
        <begin position="280"/>
        <end position="303"/>
    </location>
</feature>
<proteinExistence type="predicted"/>
<dbReference type="EMBL" id="SDEE01000262">
    <property type="protein sequence ID" value="RXW18498.1"/>
    <property type="molecule type" value="Genomic_DNA"/>
</dbReference>
<evidence type="ECO:0000313" key="2">
    <source>
        <dbReference type="EMBL" id="RXW18498.1"/>
    </source>
</evidence>
<keyword evidence="3" id="KW-1185">Reference proteome</keyword>
<feature type="region of interest" description="Disordered" evidence="1">
    <location>
        <begin position="207"/>
        <end position="315"/>
    </location>
</feature>
<organism evidence="2 3">
    <name type="scientific">Candolleomyces aberdarensis</name>
    <dbReference type="NCBI Taxonomy" id="2316362"/>
    <lineage>
        <taxon>Eukaryota</taxon>
        <taxon>Fungi</taxon>
        <taxon>Dikarya</taxon>
        <taxon>Basidiomycota</taxon>
        <taxon>Agaricomycotina</taxon>
        <taxon>Agaricomycetes</taxon>
        <taxon>Agaricomycetidae</taxon>
        <taxon>Agaricales</taxon>
        <taxon>Agaricineae</taxon>
        <taxon>Psathyrellaceae</taxon>
        <taxon>Candolleomyces</taxon>
    </lineage>
</organism>